<feature type="domain" description="Activator of Hsp90 ATPase homologue 1/2-like C-terminal" evidence="2">
    <location>
        <begin position="26"/>
        <end position="162"/>
    </location>
</feature>
<proteinExistence type="inferred from homology"/>
<reference evidence="3 4" key="1">
    <citation type="submission" date="2019-06" db="EMBL/GenBank/DDBJ databases">
        <title>Echinicola alkalisoli sp. nov. isolated from saline soil.</title>
        <authorList>
            <person name="Sun J.-Q."/>
            <person name="Xu L."/>
        </authorList>
    </citation>
    <scope>NUCLEOTIDE SEQUENCE [LARGE SCALE GENOMIC DNA]</scope>
    <source>
        <strain evidence="3 4">LN3S3</strain>
    </source>
</reference>
<evidence type="ECO:0000256" key="1">
    <source>
        <dbReference type="ARBA" id="ARBA00006817"/>
    </source>
</evidence>
<evidence type="ECO:0000313" key="4">
    <source>
        <dbReference type="Proteomes" id="UP000316614"/>
    </source>
</evidence>
<dbReference type="SUPFAM" id="SSF55961">
    <property type="entry name" value="Bet v1-like"/>
    <property type="match status" value="1"/>
</dbReference>
<sequence length="167" mass="19079">MKTKLAFDFLVDKEANTMSIKKEFAANRQLVWDCFTKSELLDQWFAPEPYTAQTKHMNFTEGGYWLFAMISPEGEQHWSRLDFQHIQPTDHYTAVDVFCDENGKPNPDLPQGNWKTSFANSADTTTVDILISYGSLEDLEAIVKMGMQEGLTQTLEQLEVLLSTLSQ</sequence>
<protein>
    <submittedName>
        <fullName evidence="3">SRPBCC domain-containing protein</fullName>
    </submittedName>
</protein>
<name>A0A514CLM1_9BACT</name>
<dbReference type="CDD" id="cd07814">
    <property type="entry name" value="SRPBCC_CalC_Aha1-like"/>
    <property type="match status" value="1"/>
</dbReference>
<organism evidence="3 4">
    <name type="scientific">Echinicola soli</name>
    <dbReference type="NCBI Taxonomy" id="2591634"/>
    <lineage>
        <taxon>Bacteria</taxon>
        <taxon>Pseudomonadati</taxon>
        <taxon>Bacteroidota</taxon>
        <taxon>Cytophagia</taxon>
        <taxon>Cytophagales</taxon>
        <taxon>Cyclobacteriaceae</taxon>
        <taxon>Echinicola</taxon>
    </lineage>
</organism>
<dbReference type="EMBL" id="CP041253">
    <property type="protein sequence ID" value="QDH80709.1"/>
    <property type="molecule type" value="Genomic_DNA"/>
</dbReference>
<comment type="similarity">
    <text evidence="1">Belongs to the AHA1 family.</text>
</comment>
<gene>
    <name evidence="3" type="ORF">FKX85_17340</name>
</gene>
<dbReference type="AlphaFoldDB" id="A0A514CLM1"/>
<dbReference type="Pfam" id="PF08327">
    <property type="entry name" value="AHSA1"/>
    <property type="match status" value="1"/>
</dbReference>
<keyword evidence="4" id="KW-1185">Reference proteome</keyword>
<dbReference type="InterPro" id="IPR023393">
    <property type="entry name" value="START-like_dom_sf"/>
</dbReference>
<dbReference type="RefSeq" id="WP_141615932.1">
    <property type="nucleotide sequence ID" value="NZ_CP041253.1"/>
</dbReference>
<evidence type="ECO:0000313" key="3">
    <source>
        <dbReference type="EMBL" id="QDH80709.1"/>
    </source>
</evidence>
<dbReference type="KEGG" id="echi:FKX85_17340"/>
<dbReference type="Gene3D" id="3.30.530.20">
    <property type="match status" value="1"/>
</dbReference>
<dbReference type="OrthoDB" id="9795306at2"/>
<dbReference type="InterPro" id="IPR013538">
    <property type="entry name" value="ASHA1/2-like_C"/>
</dbReference>
<evidence type="ECO:0000259" key="2">
    <source>
        <dbReference type="Pfam" id="PF08327"/>
    </source>
</evidence>
<dbReference type="Proteomes" id="UP000316614">
    <property type="component" value="Chromosome"/>
</dbReference>
<accession>A0A514CLM1</accession>